<reference evidence="1" key="1">
    <citation type="submission" date="2021-10" db="EMBL/GenBank/DDBJ databases">
        <title>Collection of gut derived symbiotic bacterial strains cultured from healthy donors.</title>
        <authorList>
            <person name="Lin H."/>
            <person name="Littmann E."/>
            <person name="Claire K."/>
            <person name="Pamer E."/>
        </authorList>
    </citation>
    <scope>NUCLEOTIDE SEQUENCE</scope>
    <source>
        <strain evidence="1">MSK.22.92</strain>
    </source>
</reference>
<accession>A0AAW4WJ09</accession>
<sequence>MGNKEKELEVEIKGYGCDDDCEQYFEKTASKDCGWKETDNTWPLW</sequence>
<gene>
    <name evidence="1" type="ORF">LK487_06225</name>
</gene>
<dbReference type="AlphaFoldDB" id="A0AAW4WJ09"/>
<protein>
    <submittedName>
        <fullName evidence="1">Uncharacterized protein</fullName>
    </submittedName>
</protein>
<organism evidence="1 2">
    <name type="scientific">Agathobacter rectalis</name>
    <dbReference type="NCBI Taxonomy" id="39491"/>
    <lineage>
        <taxon>Bacteria</taxon>
        <taxon>Bacillati</taxon>
        <taxon>Bacillota</taxon>
        <taxon>Clostridia</taxon>
        <taxon>Lachnospirales</taxon>
        <taxon>Lachnospiraceae</taxon>
        <taxon>Agathobacter</taxon>
    </lineage>
</organism>
<name>A0AAW4WJ09_9FIRM</name>
<dbReference type="EMBL" id="JAJFBX010000007">
    <property type="protein sequence ID" value="MCC2746628.1"/>
    <property type="molecule type" value="Genomic_DNA"/>
</dbReference>
<evidence type="ECO:0000313" key="2">
    <source>
        <dbReference type="Proteomes" id="UP001197847"/>
    </source>
</evidence>
<dbReference type="Proteomes" id="UP001197847">
    <property type="component" value="Unassembled WGS sequence"/>
</dbReference>
<dbReference type="RefSeq" id="WP_014081255.1">
    <property type="nucleotide sequence ID" value="NZ_JAAISB010000032.1"/>
</dbReference>
<dbReference type="GeneID" id="93725146"/>
<evidence type="ECO:0000313" key="1">
    <source>
        <dbReference type="EMBL" id="MCC2746628.1"/>
    </source>
</evidence>
<proteinExistence type="predicted"/>
<comment type="caution">
    <text evidence="1">The sequence shown here is derived from an EMBL/GenBank/DDBJ whole genome shotgun (WGS) entry which is preliminary data.</text>
</comment>